<comment type="caution">
    <text evidence="2">The sequence shown here is derived from an EMBL/GenBank/DDBJ whole genome shotgun (WGS) entry which is preliminary data.</text>
</comment>
<evidence type="ECO:0000313" key="2">
    <source>
        <dbReference type="EMBL" id="MEQ2218244.1"/>
    </source>
</evidence>
<feature type="region of interest" description="Disordered" evidence="1">
    <location>
        <begin position="174"/>
        <end position="285"/>
    </location>
</feature>
<keyword evidence="3" id="KW-1185">Reference proteome</keyword>
<organism evidence="2 3">
    <name type="scientific">Xenoophorus captivus</name>
    <dbReference type="NCBI Taxonomy" id="1517983"/>
    <lineage>
        <taxon>Eukaryota</taxon>
        <taxon>Metazoa</taxon>
        <taxon>Chordata</taxon>
        <taxon>Craniata</taxon>
        <taxon>Vertebrata</taxon>
        <taxon>Euteleostomi</taxon>
        <taxon>Actinopterygii</taxon>
        <taxon>Neopterygii</taxon>
        <taxon>Teleostei</taxon>
        <taxon>Neoteleostei</taxon>
        <taxon>Acanthomorphata</taxon>
        <taxon>Ovalentaria</taxon>
        <taxon>Atherinomorphae</taxon>
        <taxon>Cyprinodontiformes</taxon>
        <taxon>Goodeidae</taxon>
        <taxon>Xenoophorus</taxon>
    </lineage>
</organism>
<feature type="region of interest" description="Disordered" evidence="1">
    <location>
        <begin position="310"/>
        <end position="330"/>
    </location>
</feature>
<evidence type="ECO:0000256" key="1">
    <source>
        <dbReference type="SAM" id="MobiDB-lite"/>
    </source>
</evidence>
<evidence type="ECO:0000313" key="3">
    <source>
        <dbReference type="Proteomes" id="UP001434883"/>
    </source>
</evidence>
<reference evidence="2 3" key="1">
    <citation type="submission" date="2021-06" db="EMBL/GenBank/DDBJ databases">
        <authorList>
            <person name="Palmer J.M."/>
        </authorList>
    </citation>
    <scope>NUCLEOTIDE SEQUENCE [LARGE SCALE GENOMIC DNA]</scope>
    <source>
        <strain evidence="2 3">XC_2019</strain>
        <tissue evidence="2">Muscle</tissue>
    </source>
</reference>
<dbReference type="EMBL" id="JAHRIN010076659">
    <property type="protein sequence ID" value="MEQ2218244.1"/>
    <property type="molecule type" value="Genomic_DNA"/>
</dbReference>
<gene>
    <name evidence="2" type="ORF">XENOCAPTIV_000450</name>
</gene>
<name>A0ABV0SCI6_9TELE</name>
<feature type="compositionally biased region" description="Low complexity" evidence="1">
    <location>
        <begin position="256"/>
        <end position="269"/>
    </location>
</feature>
<feature type="compositionally biased region" description="Polar residues" evidence="1">
    <location>
        <begin position="376"/>
        <end position="392"/>
    </location>
</feature>
<feature type="compositionally biased region" description="Polar residues" evidence="1">
    <location>
        <begin position="181"/>
        <end position="193"/>
    </location>
</feature>
<sequence length="488" mass="53669">MSSFERRGALDFLLENRRSRNQDFKHPRRLLSLPRRPIRTSTWRPDCSDSGHYRRHRRPMYVSFVTKAILWDRGGSHHTVHDHLVPHPPSVCPRFLSHMKAHPEDFHSSCYLNNKYQQQLPSQGKMQSFNLPPATETQFLEGHPNTGGGLSGAQSVDLIKKRHYAAVLPRLQIPATPPLSPSSFDPNPLQHNTPHLDPKGQESNLRIIPATKIHPPPGPPVSPHVSPQPEEKVVSERETVFQPVSKEPDWDLNLRSSGSSHSASPTSLSMGTHSRLSRPSSSLFSRSTDLFSGRSSILSDLTAADTLDSYPERSLGASPSEVSPVMQSPVTSFTPTELTLQQPLKNSTCKSASSLPEKLSDEFRRACSPVSAPGAKSTSDKPQSTKQMTKTAGSINLDTSTECVTNLSLSADEELNKRVFPCRSPLGTISGLQSGAKLTPSPPPSRLDSHRWPVLPPISPNRGMSPQRLKSGVSPAQLRFPNAPFSNP</sequence>
<feature type="region of interest" description="Disordered" evidence="1">
    <location>
        <begin position="430"/>
        <end position="488"/>
    </location>
</feature>
<protein>
    <submittedName>
        <fullName evidence="2">Uncharacterized protein</fullName>
    </submittedName>
</protein>
<feature type="region of interest" description="Disordered" evidence="1">
    <location>
        <begin position="367"/>
        <end position="392"/>
    </location>
</feature>
<accession>A0ABV0SCI6</accession>
<feature type="compositionally biased region" description="Basic and acidic residues" evidence="1">
    <location>
        <begin position="229"/>
        <end position="239"/>
    </location>
</feature>
<proteinExistence type="predicted"/>
<dbReference type="Proteomes" id="UP001434883">
    <property type="component" value="Unassembled WGS sequence"/>
</dbReference>